<feature type="non-terminal residue" evidence="1">
    <location>
        <position position="1"/>
    </location>
</feature>
<protein>
    <recommendedName>
        <fullName evidence="3">F-box domain-containing protein</fullName>
    </recommendedName>
</protein>
<gene>
    <name evidence="1" type="ORF">B0J11DRAFT_402774</name>
</gene>
<feature type="non-terminal residue" evidence="1">
    <location>
        <position position="61"/>
    </location>
</feature>
<accession>A0A9P9IIX8</accession>
<organism evidence="1 2">
    <name type="scientific">Dendryphion nanum</name>
    <dbReference type="NCBI Taxonomy" id="256645"/>
    <lineage>
        <taxon>Eukaryota</taxon>
        <taxon>Fungi</taxon>
        <taxon>Dikarya</taxon>
        <taxon>Ascomycota</taxon>
        <taxon>Pezizomycotina</taxon>
        <taxon>Dothideomycetes</taxon>
        <taxon>Pleosporomycetidae</taxon>
        <taxon>Pleosporales</taxon>
        <taxon>Torulaceae</taxon>
        <taxon>Dendryphion</taxon>
    </lineage>
</organism>
<reference evidence="1" key="1">
    <citation type="journal article" date="2021" name="Nat. Commun.">
        <title>Genetic determinants of endophytism in the Arabidopsis root mycobiome.</title>
        <authorList>
            <person name="Mesny F."/>
            <person name="Miyauchi S."/>
            <person name="Thiergart T."/>
            <person name="Pickel B."/>
            <person name="Atanasova L."/>
            <person name="Karlsson M."/>
            <person name="Huettel B."/>
            <person name="Barry K.W."/>
            <person name="Haridas S."/>
            <person name="Chen C."/>
            <person name="Bauer D."/>
            <person name="Andreopoulos W."/>
            <person name="Pangilinan J."/>
            <person name="LaButti K."/>
            <person name="Riley R."/>
            <person name="Lipzen A."/>
            <person name="Clum A."/>
            <person name="Drula E."/>
            <person name="Henrissat B."/>
            <person name="Kohler A."/>
            <person name="Grigoriev I.V."/>
            <person name="Martin F.M."/>
            <person name="Hacquard S."/>
        </authorList>
    </citation>
    <scope>NUCLEOTIDE SEQUENCE</scope>
    <source>
        <strain evidence="1">MPI-CAGE-CH-0243</strain>
    </source>
</reference>
<evidence type="ECO:0008006" key="3">
    <source>
        <dbReference type="Google" id="ProtNLM"/>
    </source>
</evidence>
<keyword evidence="2" id="KW-1185">Reference proteome</keyword>
<evidence type="ECO:0000313" key="2">
    <source>
        <dbReference type="Proteomes" id="UP000700596"/>
    </source>
</evidence>
<dbReference type="OrthoDB" id="5413827at2759"/>
<proteinExistence type="predicted"/>
<evidence type="ECO:0000313" key="1">
    <source>
        <dbReference type="EMBL" id="KAH7120980.1"/>
    </source>
</evidence>
<comment type="caution">
    <text evidence="1">The sequence shown here is derived from an EMBL/GenBank/DDBJ whole genome shotgun (WGS) entry which is preliminary data.</text>
</comment>
<dbReference type="AlphaFoldDB" id="A0A9P9IIX8"/>
<dbReference type="Proteomes" id="UP000700596">
    <property type="component" value="Unassembled WGS sequence"/>
</dbReference>
<name>A0A9P9IIX8_9PLEO</name>
<dbReference type="EMBL" id="JAGMWT010000010">
    <property type="protein sequence ID" value="KAH7120980.1"/>
    <property type="molecule type" value="Genomic_DNA"/>
</dbReference>
<sequence length="61" mass="7303">FFHLPTELRLMIYEHVFFDASCTGVDTRKTLVPLLTCRQFYNEALRIAFSSVTFHLNWHRI</sequence>